<dbReference type="SUPFAM" id="SSF81321">
    <property type="entry name" value="Family A G protein-coupled receptor-like"/>
    <property type="match status" value="1"/>
</dbReference>
<gene>
    <name evidence="7" type="ORF">niasHS_005989</name>
</gene>
<evidence type="ECO:0000256" key="4">
    <source>
        <dbReference type="ARBA" id="ARBA00023136"/>
    </source>
</evidence>
<feature type="transmembrane region" description="Helical" evidence="5">
    <location>
        <begin position="98"/>
        <end position="115"/>
    </location>
</feature>
<keyword evidence="3 5" id="KW-1133">Transmembrane helix</keyword>
<keyword evidence="4 5" id="KW-0472">Membrane</keyword>
<proteinExistence type="predicted"/>
<comment type="caution">
    <text evidence="7">The sequence shown here is derived from an EMBL/GenBank/DDBJ whole genome shotgun (WGS) entry which is preliminary data.</text>
</comment>
<feature type="transmembrane region" description="Helical" evidence="5">
    <location>
        <begin position="127"/>
        <end position="156"/>
    </location>
</feature>
<evidence type="ECO:0000256" key="5">
    <source>
        <dbReference type="SAM" id="Phobius"/>
    </source>
</evidence>
<dbReference type="EMBL" id="JBICCN010000121">
    <property type="protein sequence ID" value="KAL3092039.1"/>
    <property type="molecule type" value="Genomic_DNA"/>
</dbReference>
<dbReference type="GO" id="GO:0016020">
    <property type="term" value="C:membrane"/>
    <property type="evidence" value="ECO:0007669"/>
    <property type="project" value="UniProtKB-SubCell"/>
</dbReference>
<comment type="subcellular location">
    <subcellularLocation>
        <location evidence="1">Membrane</location>
    </subcellularLocation>
</comment>
<evidence type="ECO:0000256" key="2">
    <source>
        <dbReference type="ARBA" id="ARBA00022692"/>
    </source>
</evidence>
<dbReference type="InterPro" id="IPR017452">
    <property type="entry name" value="GPCR_Rhodpsn_7TM"/>
</dbReference>
<reference evidence="7 8" key="1">
    <citation type="submission" date="2024-10" db="EMBL/GenBank/DDBJ databases">
        <authorList>
            <person name="Kim D."/>
        </authorList>
    </citation>
    <scope>NUCLEOTIDE SEQUENCE [LARGE SCALE GENOMIC DNA]</scope>
    <source>
        <strain evidence="7">Taebaek</strain>
    </source>
</reference>
<keyword evidence="8" id="KW-1185">Reference proteome</keyword>
<evidence type="ECO:0000313" key="8">
    <source>
        <dbReference type="Proteomes" id="UP001620645"/>
    </source>
</evidence>
<dbReference type="AlphaFoldDB" id="A0ABD2JN38"/>
<evidence type="ECO:0000313" key="7">
    <source>
        <dbReference type="EMBL" id="KAL3092039.1"/>
    </source>
</evidence>
<dbReference type="Gene3D" id="1.20.1070.10">
    <property type="entry name" value="Rhodopsin 7-helix transmembrane proteins"/>
    <property type="match status" value="1"/>
</dbReference>
<organism evidence="7 8">
    <name type="scientific">Heterodera schachtii</name>
    <name type="common">Sugarbeet cyst nematode worm</name>
    <name type="synonym">Tylenchus schachtii</name>
    <dbReference type="NCBI Taxonomy" id="97005"/>
    <lineage>
        <taxon>Eukaryota</taxon>
        <taxon>Metazoa</taxon>
        <taxon>Ecdysozoa</taxon>
        <taxon>Nematoda</taxon>
        <taxon>Chromadorea</taxon>
        <taxon>Rhabditida</taxon>
        <taxon>Tylenchina</taxon>
        <taxon>Tylenchomorpha</taxon>
        <taxon>Tylenchoidea</taxon>
        <taxon>Heteroderidae</taxon>
        <taxon>Heteroderinae</taxon>
        <taxon>Heterodera</taxon>
    </lineage>
</organism>
<protein>
    <recommendedName>
        <fullName evidence="6">G-protein coupled receptors family 1 profile domain-containing protein</fullName>
    </recommendedName>
</protein>
<feature type="domain" description="G-protein coupled receptors family 1 profile" evidence="6">
    <location>
        <begin position="39"/>
        <end position="237"/>
    </location>
</feature>
<evidence type="ECO:0000256" key="3">
    <source>
        <dbReference type="ARBA" id="ARBA00022989"/>
    </source>
</evidence>
<keyword evidence="2 5" id="KW-0812">Transmembrane</keyword>
<name>A0ABD2JN38_HETSC</name>
<dbReference type="PROSITE" id="PS50262">
    <property type="entry name" value="G_PROTEIN_RECEP_F1_2"/>
    <property type="match status" value="1"/>
</dbReference>
<dbReference type="Proteomes" id="UP001620645">
    <property type="component" value="Unassembled WGS sequence"/>
</dbReference>
<accession>A0ABD2JN38</accession>
<evidence type="ECO:0000256" key="1">
    <source>
        <dbReference type="ARBA" id="ARBA00004370"/>
    </source>
</evidence>
<feature type="transmembrane region" description="Helical" evidence="5">
    <location>
        <begin position="29"/>
        <end position="47"/>
    </location>
</feature>
<feature type="transmembrane region" description="Helical" evidence="5">
    <location>
        <begin position="59"/>
        <end position="78"/>
    </location>
</feature>
<evidence type="ECO:0000259" key="6">
    <source>
        <dbReference type="PROSITE" id="PS50262"/>
    </source>
</evidence>
<sequence>MNYSNEILLTQIAAKCAHPNSSSAQHFQAGFYLGLHLLGLLPHLLVLPATAKLAKKRTAFCILLNINIMHILIMFWTMELYLGHFVGHRIAVPLDLDAIVYQICAMAVAVAYNLLELNRIIAIMAPIFYFHLFTLRFTRLCLSMCWFCGIVFSVVVNWKPYLRIYSCIYTLVSIYPPAIITENNLHFKLIDAVNLINLTTTSYTPTALYAICLIWRIVKKVLEGIGNRKTEKVSNYE</sequence>